<keyword evidence="3" id="KW-1185">Reference proteome</keyword>
<dbReference type="RefSeq" id="WP_168921928.1">
    <property type="nucleotide sequence ID" value="NZ_CP051461.1"/>
</dbReference>
<dbReference type="Proteomes" id="UP000502041">
    <property type="component" value="Chromosome"/>
</dbReference>
<keyword evidence="1" id="KW-0812">Transmembrane</keyword>
<gene>
    <name evidence="2" type="ORF">HC248_01484</name>
</gene>
<keyword evidence="1" id="KW-1133">Transmembrane helix</keyword>
<protein>
    <submittedName>
        <fullName evidence="2">Uncharacterized protein</fullName>
    </submittedName>
</protein>
<reference evidence="2 3" key="1">
    <citation type="submission" date="2020-04" db="EMBL/GenBank/DDBJ databases">
        <title>Complete genome of a Psychrophilic, Marine, Gas Vacuolate Bacterium Polaromonas vacuolata KCTC 22033T.</title>
        <authorList>
            <person name="Hwang K."/>
            <person name="Kim K.M."/>
        </authorList>
    </citation>
    <scope>NUCLEOTIDE SEQUENCE [LARGE SCALE GENOMIC DNA]</scope>
    <source>
        <strain evidence="2 3">KCTC 22033</strain>
    </source>
</reference>
<dbReference type="KEGG" id="pvac:HC248_01484"/>
<organism evidence="2 3">
    <name type="scientific">Polaromonas vacuolata</name>
    <dbReference type="NCBI Taxonomy" id="37448"/>
    <lineage>
        <taxon>Bacteria</taxon>
        <taxon>Pseudomonadati</taxon>
        <taxon>Pseudomonadota</taxon>
        <taxon>Betaproteobacteria</taxon>
        <taxon>Burkholderiales</taxon>
        <taxon>Comamonadaceae</taxon>
        <taxon>Polaromonas</taxon>
    </lineage>
</organism>
<dbReference type="EMBL" id="CP051461">
    <property type="protein sequence ID" value="QJC56182.1"/>
    <property type="molecule type" value="Genomic_DNA"/>
</dbReference>
<accession>A0A6H2H8H1</accession>
<proteinExistence type="predicted"/>
<evidence type="ECO:0000256" key="1">
    <source>
        <dbReference type="SAM" id="Phobius"/>
    </source>
</evidence>
<evidence type="ECO:0000313" key="3">
    <source>
        <dbReference type="Proteomes" id="UP000502041"/>
    </source>
</evidence>
<name>A0A6H2H8H1_9BURK</name>
<keyword evidence="1" id="KW-0472">Membrane</keyword>
<evidence type="ECO:0000313" key="2">
    <source>
        <dbReference type="EMBL" id="QJC56182.1"/>
    </source>
</evidence>
<feature type="transmembrane region" description="Helical" evidence="1">
    <location>
        <begin position="22"/>
        <end position="40"/>
    </location>
</feature>
<dbReference type="AlphaFoldDB" id="A0A6H2H8H1"/>
<sequence length="56" mass="6382">MSDVQEASIQSDPVFFRNYNRIIGTAYASILLGITLFFGIQLQQRLMMKSTSFMAM</sequence>